<reference evidence="1 2" key="1">
    <citation type="submission" date="2018-11" db="EMBL/GenBank/DDBJ databases">
        <title>Flavobacterium sp. nov., YIM 102600 draft genome.</title>
        <authorList>
            <person name="Li G."/>
            <person name="Jiang Y."/>
        </authorList>
    </citation>
    <scope>NUCLEOTIDE SEQUENCE [LARGE SCALE GENOMIC DNA]</scope>
    <source>
        <strain evidence="1 2">YIM 102600</strain>
    </source>
</reference>
<dbReference type="AlphaFoldDB" id="A0A3P3W7G2"/>
<dbReference type="OrthoDB" id="9962178at2"/>
<dbReference type="Proteomes" id="UP000271937">
    <property type="component" value="Unassembled WGS sequence"/>
</dbReference>
<keyword evidence="2" id="KW-1185">Reference proteome</keyword>
<evidence type="ECO:0000313" key="2">
    <source>
        <dbReference type="Proteomes" id="UP000271937"/>
    </source>
</evidence>
<dbReference type="EMBL" id="RQVR01000009">
    <property type="protein sequence ID" value="RRJ91112.1"/>
    <property type="molecule type" value="Genomic_DNA"/>
</dbReference>
<dbReference type="RefSeq" id="WP_125012795.1">
    <property type="nucleotide sequence ID" value="NZ_RQVR01000009.1"/>
</dbReference>
<protein>
    <submittedName>
        <fullName evidence="1">Uncharacterized protein</fullName>
    </submittedName>
</protein>
<comment type="caution">
    <text evidence="1">The sequence shown here is derived from an EMBL/GenBank/DDBJ whole genome shotgun (WGS) entry which is preliminary data.</text>
</comment>
<sequence>MKKKYFIVIALVMTFSSYSQDQKILRTEPNGVVVYKPIDVETAQGIVKEDFKTNPSRSINDLTLEELNDMLYYLNLKIKSIEETTENASSLDSYIEERQQVRKRIQTLKT</sequence>
<name>A0A3P3W7G2_9FLAO</name>
<gene>
    <name evidence="1" type="ORF">EG849_09230</name>
</gene>
<proteinExistence type="predicted"/>
<accession>A0A3P3W7G2</accession>
<organism evidence="1 2">
    <name type="scientific">Flavobacterium macacae</name>
    <dbReference type="NCBI Taxonomy" id="2488993"/>
    <lineage>
        <taxon>Bacteria</taxon>
        <taxon>Pseudomonadati</taxon>
        <taxon>Bacteroidota</taxon>
        <taxon>Flavobacteriia</taxon>
        <taxon>Flavobacteriales</taxon>
        <taxon>Flavobacteriaceae</taxon>
        <taxon>Flavobacterium</taxon>
    </lineage>
</organism>
<evidence type="ECO:0000313" key="1">
    <source>
        <dbReference type="EMBL" id="RRJ91112.1"/>
    </source>
</evidence>